<protein>
    <recommendedName>
        <fullName evidence="1">RNAse III-like virus domain-containing protein</fullName>
    </recommendedName>
</protein>
<name>A0A9E7V1W0_9MONO</name>
<dbReference type="Pfam" id="PF20614">
    <property type="entry name" value="Mycovirus_RNAse"/>
    <property type="match status" value="1"/>
</dbReference>
<accession>A0A9E7V1W0</accession>
<proteinExistence type="predicted"/>
<reference evidence="2" key="1">
    <citation type="submission" date="2022-05" db="EMBL/GenBank/DDBJ databases">
        <authorList>
            <person name="Cao W."/>
            <person name="Jia N."/>
            <person name="Lam T.T.-Y."/>
            <person name="Ni X."/>
            <person name="Liu J."/>
        </authorList>
    </citation>
    <scope>NUCLEOTIDE SEQUENCE</scope>
    <source>
        <strain evidence="2">TIGMIC 2</strain>
    </source>
</reference>
<organism evidence="2">
    <name type="scientific">Sanya Mymon tick virus 1</name>
    <dbReference type="NCBI Taxonomy" id="2972216"/>
    <lineage>
        <taxon>Viruses</taxon>
        <taxon>Riboviria</taxon>
        <taxon>Orthornavirae</taxon>
        <taxon>Negarnaviricota</taxon>
        <taxon>Haploviricotina</taxon>
        <taxon>Monjiviricetes</taxon>
        <taxon>Mononegavirales</taxon>
        <taxon>Mymonaviridae</taxon>
        <taxon>Sclerotimonavirus</taxon>
        <taxon>Sclerotimonavirus betarhipicephali</taxon>
    </lineage>
</organism>
<feature type="domain" description="RNAse III-like virus" evidence="1">
    <location>
        <begin position="110"/>
        <end position="188"/>
    </location>
</feature>
<sequence>MLSDEDLETFRVLFEETGRPGPVPALPAGWRRTPIGKTVYRIMAKIGRSQWGNYSTEEQNKLRFFYALLADKTFSIRDISVQKWIPIAETATAELAGFVRYTHNPACNAAWVGDALHHLDVRTALGEVYGSIVLEPLHQQYTSNLAQCIYLVSISHPDAPDALPSGQGTLHRYGTVFEVLYATDPAFRARYLRYLRASLLQDL</sequence>
<dbReference type="EMBL" id="ON746413">
    <property type="protein sequence ID" value="UYL95357.1"/>
    <property type="molecule type" value="Viral_cRNA"/>
</dbReference>
<evidence type="ECO:0000313" key="2">
    <source>
        <dbReference type="EMBL" id="UYL95357.1"/>
    </source>
</evidence>
<dbReference type="InterPro" id="IPR046747">
    <property type="entry name" value="Mycovirus_RNAse"/>
</dbReference>
<evidence type="ECO:0000259" key="1">
    <source>
        <dbReference type="Pfam" id="PF20614"/>
    </source>
</evidence>